<feature type="compositionally biased region" description="Acidic residues" evidence="1">
    <location>
        <begin position="244"/>
        <end position="257"/>
    </location>
</feature>
<dbReference type="Proteomes" id="UP001271007">
    <property type="component" value="Unassembled WGS sequence"/>
</dbReference>
<feature type="region of interest" description="Disordered" evidence="1">
    <location>
        <begin position="213"/>
        <end position="260"/>
    </location>
</feature>
<comment type="caution">
    <text evidence="2">The sequence shown here is derived from an EMBL/GenBank/DDBJ whole genome shotgun (WGS) entry which is preliminary data.</text>
</comment>
<name>A0AAJ0G928_9PEZI</name>
<evidence type="ECO:0000313" key="3">
    <source>
        <dbReference type="Proteomes" id="UP001271007"/>
    </source>
</evidence>
<dbReference type="AlphaFoldDB" id="A0AAJ0G928"/>
<reference evidence="2" key="1">
    <citation type="submission" date="2023-04" db="EMBL/GenBank/DDBJ databases">
        <title>Black Yeasts Isolated from many extreme environments.</title>
        <authorList>
            <person name="Coleine C."/>
            <person name="Stajich J.E."/>
            <person name="Selbmann L."/>
        </authorList>
    </citation>
    <scope>NUCLEOTIDE SEQUENCE</scope>
    <source>
        <strain evidence="2">CCFEE 5312</strain>
    </source>
</reference>
<gene>
    <name evidence="2" type="ORF">LTR09_012702</name>
</gene>
<feature type="compositionally biased region" description="Polar residues" evidence="1">
    <location>
        <begin position="216"/>
        <end position="233"/>
    </location>
</feature>
<evidence type="ECO:0000313" key="2">
    <source>
        <dbReference type="EMBL" id="KAK3045760.1"/>
    </source>
</evidence>
<evidence type="ECO:0000256" key="1">
    <source>
        <dbReference type="SAM" id="MobiDB-lite"/>
    </source>
</evidence>
<keyword evidence="3" id="KW-1185">Reference proteome</keyword>
<proteinExistence type="predicted"/>
<dbReference type="EMBL" id="JAWDJX010000156">
    <property type="protein sequence ID" value="KAK3045760.1"/>
    <property type="molecule type" value="Genomic_DNA"/>
</dbReference>
<feature type="compositionally biased region" description="Basic and acidic residues" evidence="1">
    <location>
        <begin position="234"/>
        <end position="243"/>
    </location>
</feature>
<sequence length="315" mass="35537">MTGDIQYFRVSSTTPTVRARALSNSGRAVEEWPNLEHATVDRCDPSRQADEFLSRMQAQKKESDAIAEAAANVNPDPKAEGAGQELWIKQLGISRYVAGLHKDEMADSYKHSDTEDSAALKDLRDISIKILRETWKWCQHGPEQRLTDPQAGRISSFWYAADPERKNKSFRRGIGQDTLETYLSHWTQMLTFLWNGWQGELFPNSLAALAGKATRPEQSTRQTCVGGDQSANSGDHRSSHEDGSNDGDEEGEDDSDVASDKECFGQQDPIWYGRHPYRRPWIAELLFVHEVHTLPEFDIKSLADNAAELTQTRVR</sequence>
<accession>A0AAJ0G928</accession>
<organism evidence="2 3">
    <name type="scientific">Extremus antarcticus</name>
    <dbReference type="NCBI Taxonomy" id="702011"/>
    <lineage>
        <taxon>Eukaryota</taxon>
        <taxon>Fungi</taxon>
        <taxon>Dikarya</taxon>
        <taxon>Ascomycota</taxon>
        <taxon>Pezizomycotina</taxon>
        <taxon>Dothideomycetes</taxon>
        <taxon>Dothideomycetidae</taxon>
        <taxon>Mycosphaerellales</taxon>
        <taxon>Extremaceae</taxon>
        <taxon>Extremus</taxon>
    </lineage>
</organism>
<protein>
    <submittedName>
        <fullName evidence="2">Uncharacterized protein</fullName>
    </submittedName>
</protein>